<evidence type="ECO:0000313" key="5">
    <source>
        <dbReference type="Proteomes" id="UP000494205"/>
    </source>
</evidence>
<evidence type="ECO:0000313" key="2">
    <source>
        <dbReference type="EMBL" id="CAB3645602.1"/>
    </source>
</evidence>
<evidence type="ECO:0000313" key="3">
    <source>
        <dbReference type="EMBL" id="PMS32862.1"/>
    </source>
</evidence>
<proteinExistence type="predicted"/>
<feature type="region of interest" description="Disordered" evidence="1">
    <location>
        <begin position="44"/>
        <end position="71"/>
    </location>
</feature>
<reference evidence="3 4" key="1">
    <citation type="submission" date="2018-01" db="EMBL/GenBank/DDBJ databases">
        <title>Whole genome analyses suggest that Burkholderia sensu lato contains two further novel genera in the rhizoxinica-symbiotica group Mycetohabitans gen. nov., and Trinickia gen. nov.: implications for the evolution of diazotrophy and nodulation in the Burkholderiaceae.</title>
        <authorList>
            <person name="Estrada-de los Santos P."/>
            <person name="Palmer M."/>
            <person name="Chavez-Ramirez B."/>
            <person name="Beukes C."/>
            <person name="Steenkamp E.T."/>
            <person name="Hirsch A.M."/>
            <person name="Manyaka P."/>
            <person name="Maluk M."/>
            <person name="Lafos M."/>
            <person name="Crook M."/>
            <person name="Gross E."/>
            <person name="Simon M.F."/>
            <person name="Bueno dos Reis Junior F."/>
            <person name="Poole P.S."/>
            <person name="Venter S.N."/>
            <person name="James E.K."/>
        </authorList>
    </citation>
    <scope>NUCLEOTIDE SEQUENCE [LARGE SCALE GENOMIC DNA]</scope>
    <source>
        <strain evidence="3 4">WSM 3937</strain>
    </source>
</reference>
<feature type="region of interest" description="Disordered" evidence="1">
    <location>
        <begin position="1"/>
        <end position="21"/>
    </location>
</feature>
<sequence length="137" mass="14840">MNASIRQLQRLLDDHPTPPQHVASVKYEGMKPLLGKALQAGYRSEKRELRDRLNATNPKTPKPTAPKTPSRAAALVKAMTTPRTRLPLNGDALLDIGSTLLKAQRIDAETAAKLASAVSLSQVPDALMQTLREACHG</sequence>
<feature type="compositionally biased region" description="Basic and acidic residues" evidence="1">
    <location>
        <begin position="44"/>
        <end position="53"/>
    </location>
</feature>
<dbReference type="EMBL" id="PNXY01000003">
    <property type="protein sequence ID" value="PMS32862.1"/>
    <property type="molecule type" value="Genomic_DNA"/>
</dbReference>
<evidence type="ECO:0000313" key="4">
    <source>
        <dbReference type="Proteomes" id="UP000235659"/>
    </source>
</evidence>
<reference evidence="2 5" key="2">
    <citation type="submission" date="2020-04" db="EMBL/GenBank/DDBJ databases">
        <authorList>
            <person name="De Canck E."/>
        </authorList>
    </citation>
    <scope>NUCLEOTIDE SEQUENCE [LARGE SCALE GENOMIC DNA]</scope>
    <source>
        <strain evidence="2 5">LMG 27174</strain>
    </source>
</reference>
<dbReference type="RefSeq" id="WP_102631056.1">
    <property type="nucleotide sequence ID" value="NZ_PNXY01000003.1"/>
</dbReference>
<dbReference type="Proteomes" id="UP000494205">
    <property type="component" value="Unassembled WGS sequence"/>
</dbReference>
<dbReference type="EMBL" id="CADIJZ010000002">
    <property type="protein sequence ID" value="CAB3645602.1"/>
    <property type="molecule type" value="Genomic_DNA"/>
</dbReference>
<dbReference type="Proteomes" id="UP000235659">
    <property type="component" value="Unassembled WGS sequence"/>
</dbReference>
<protein>
    <submittedName>
        <fullName evidence="2">Uncharacterized protein</fullName>
    </submittedName>
</protein>
<evidence type="ECO:0000256" key="1">
    <source>
        <dbReference type="SAM" id="MobiDB-lite"/>
    </source>
</evidence>
<gene>
    <name evidence="3" type="ORF">C0Z16_04755</name>
    <name evidence="2" type="ORF">LMG27174_00827</name>
</gene>
<dbReference type="AlphaFoldDB" id="A0A2N7WU42"/>
<organism evidence="2 5">
    <name type="scientific">Paraburkholderia rhynchosiae</name>
    <dbReference type="NCBI Taxonomy" id="487049"/>
    <lineage>
        <taxon>Bacteria</taxon>
        <taxon>Pseudomonadati</taxon>
        <taxon>Pseudomonadota</taxon>
        <taxon>Betaproteobacteria</taxon>
        <taxon>Burkholderiales</taxon>
        <taxon>Burkholderiaceae</taxon>
        <taxon>Paraburkholderia</taxon>
    </lineage>
</organism>
<keyword evidence="4" id="KW-1185">Reference proteome</keyword>
<accession>A0A2N7WU42</accession>
<name>A0A2N7WU42_9BURK</name>